<dbReference type="Proteomes" id="UP001224890">
    <property type="component" value="Unassembled WGS sequence"/>
</dbReference>
<evidence type="ECO:0000256" key="1">
    <source>
        <dbReference type="ARBA" id="ARBA00009865"/>
    </source>
</evidence>
<reference evidence="4" key="1">
    <citation type="submission" date="2021-06" db="EMBL/GenBank/DDBJ databases">
        <title>Comparative genomics, transcriptomics and evolutionary studies reveal genomic signatures of adaptation to plant cell wall in hemibiotrophic fungi.</title>
        <authorList>
            <consortium name="DOE Joint Genome Institute"/>
            <person name="Baroncelli R."/>
            <person name="Diaz J.F."/>
            <person name="Benocci T."/>
            <person name="Peng M."/>
            <person name="Battaglia E."/>
            <person name="Haridas S."/>
            <person name="Andreopoulos W."/>
            <person name="Labutti K."/>
            <person name="Pangilinan J."/>
            <person name="Floch G.L."/>
            <person name="Makela M.R."/>
            <person name="Henrissat B."/>
            <person name="Grigoriev I.V."/>
            <person name="Crouch J.A."/>
            <person name="De Vries R.P."/>
            <person name="Sukno S.A."/>
            <person name="Thon M.R."/>
        </authorList>
    </citation>
    <scope>NUCLEOTIDE SEQUENCE</scope>
    <source>
        <strain evidence="4">CBS 193.32</strain>
    </source>
</reference>
<accession>A0AAJ0A5M4</accession>
<evidence type="ECO:0000313" key="4">
    <source>
        <dbReference type="EMBL" id="KAK1656946.1"/>
    </source>
</evidence>
<name>A0AAJ0A5M4_9PEZI</name>
<feature type="non-terminal residue" evidence="4">
    <location>
        <position position="53"/>
    </location>
</feature>
<dbReference type="SUPFAM" id="SSF75005">
    <property type="entry name" value="Arabinanase/levansucrase/invertase"/>
    <property type="match status" value="1"/>
</dbReference>
<dbReference type="Gene3D" id="2.115.10.20">
    <property type="entry name" value="Glycosyl hydrolase domain, family 43"/>
    <property type="match status" value="1"/>
</dbReference>
<protein>
    <submittedName>
        <fullName evidence="4">Uncharacterized protein</fullName>
    </submittedName>
</protein>
<comment type="caution">
    <text evidence="4">The sequence shown here is derived from an EMBL/GenBank/DDBJ whole genome shotgun (WGS) entry which is preliminary data.</text>
</comment>
<comment type="similarity">
    <text evidence="1">Belongs to the glycosyl hydrolase 43 family.</text>
</comment>
<dbReference type="GeneID" id="85452227"/>
<feature type="non-terminal residue" evidence="4">
    <location>
        <position position="1"/>
    </location>
</feature>
<sequence length="53" mass="5914">FFLVAIAEANYYNPILPGFHPDPSCIHVDDAFFCVASTSTWFTGVPVYRSTDI</sequence>
<evidence type="ECO:0000256" key="3">
    <source>
        <dbReference type="ARBA" id="ARBA00023295"/>
    </source>
</evidence>
<dbReference type="GO" id="GO:0004553">
    <property type="term" value="F:hydrolase activity, hydrolyzing O-glycosyl compounds"/>
    <property type="evidence" value="ECO:0007669"/>
    <property type="project" value="InterPro"/>
</dbReference>
<dbReference type="RefSeq" id="XP_060421710.1">
    <property type="nucleotide sequence ID" value="XM_060567701.1"/>
</dbReference>
<dbReference type="InterPro" id="IPR006710">
    <property type="entry name" value="Glyco_hydro_43"/>
</dbReference>
<gene>
    <name evidence="4" type="ORF">BDP55DRAFT_510028</name>
</gene>
<evidence type="ECO:0000256" key="2">
    <source>
        <dbReference type="ARBA" id="ARBA00022801"/>
    </source>
</evidence>
<dbReference type="InterPro" id="IPR023296">
    <property type="entry name" value="Glyco_hydro_beta-prop_sf"/>
</dbReference>
<keyword evidence="5" id="KW-1185">Reference proteome</keyword>
<organism evidence="4 5">
    <name type="scientific">Colletotrichum godetiae</name>
    <dbReference type="NCBI Taxonomy" id="1209918"/>
    <lineage>
        <taxon>Eukaryota</taxon>
        <taxon>Fungi</taxon>
        <taxon>Dikarya</taxon>
        <taxon>Ascomycota</taxon>
        <taxon>Pezizomycotina</taxon>
        <taxon>Sordariomycetes</taxon>
        <taxon>Hypocreomycetidae</taxon>
        <taxon>Glomerellales</taxon>
        <taxon>Glomerellaceae</taxon>
        <taxon>Colletotrichum</taxon>
        <taxon>Colletotrichum acutatum species complex</taxon>
    </lineage>
</organism>
<evidence type="ECO:0000313" key="5">
    <source>
        <dbReference type="Proteomes" id="UP001224890"/>
    </source>
</evidence>
<keyword evidence="2" id="KW-0378">Hydrolase</keyword>
<dbReference type="AlphaFoldDB" id="A0AAJ0A5M4"/>
<dbReference type="EMBL" id="JAHMHR010000111">
    <property type="protein sequence ID" value="KAK1656946.1"/>
    <property type="molecule type" value="Genomic_DNA"/>
</dbReference>
<proteinExistence type="inferred from homology"/>
<dbReference type="GO" id="GO:0005975">
    <property type="term" value="P:carbohydrate metabolic process"/>
    <property type="evidence" value="ECO:0007669"/>
    <property type="project" value="InterPro"/>
</dbReference>
<dbReference type="Pfam" id="PF04616">
    <property type="entry name" value="Glyco_hydro_43"/>
    <property type="match status" value="1"/>
</dbReference>
<keyword evidence="3" id="KW-0326">Glycosidase</keyword>